<keyword evidence="2" id="KW-1185">Reference proteome</keyword>
<dbReference type="EMBL" id="JAPFFF010000056">
    <property type="protein sequence ID" value="KAK8838187.1"/>
    <property type="molecule type" value="Genomic_DNA"/>
</dbReference>
<accession>A0ABR2GXW2</accession>
<dbReference type="Proteomes" id="UP001470230">
    <property type="component" value="Unassembled WGS sequence"/>
</dbReference>
<proteinExistence type="predicted"/>
<evidence type="ECO:0000313" key="2">
    <source>
        <dbReference type="Proteomes" id="UP001470230"/>
    </source>
</evidence>
<reference evidence="1 2" key="1">
    <citation type="submission" date="2024-04" db="EMBL/GenBank/DDBJ databases">
        <title>Tritrichomonas musculus Genome.</title>
        <authorList>
            <person name="Alves-Ferreira E."/>
            <person name="Grigg M."/>
            <person name="Lorenzi H."/>
            <person name="Galac M."/>
        </authorList>
    </citation>
    <scope>NUCLEOTIDE SEQUENCE [LARGE SCALE GENOMIC DNA]</scope>
    <source>
        <strain evidence="1 2">EAF2021</strain>
    </source>
</reference>
<gene>
    <name evidence="1" type="ORF">M9Y10_035605</name>
</gene>
<evidence type="ECO:0000313" key="1">
    <source>
        <dbReference type="EMBL" id="KAK8838187.1"/>
    </source>
</evidence>
<sequence>MNQKNAFYTDNLQDPESNVLISILDSRIEQVDALTLPSDVHRKDIVQAIQKIESYPKRLSSILDYLIDYTYHLNLELSQKDEQLKETLEELAHLKKFQESNFTEIKSPNKIQNFYNNRSINDSCFEESLNSLKKIQKDQSKINNDDYILSLKKINAKEGRLYQSLNLIVEENQQLHRINNELTSKIEKISNVKCFNENNLSDTDDDFNIDHKVDISELKDQFNQIESDLVRLKEQVQHKFCLMHSKK</sequence>
<organism evidence="1 2">
    <name type="scientific">Tritrichomonas musculus</name>
    <dbReference type="NCBI Taxonomy" id="1915356"/>
    <lineage>
        <taxon>Eukaryota</taxon>
        <taxon>Metamonada</taxon>
        <taxon>Parabasalia</taxon>
        <taxon>Tritrichomonadida</taxon>
        <taxon>Tritrichomonadidae</taxon>
        <taxon>Tritrichomonas</taxon>
    </lineage>
</organism>
<name>A0ABR2GXW2_9EUKA</name>
<protein>
    <submittedName>
        <fullName evidence="1">Uncharacterized protein</fullName>
    </submittedName>
</protein>
<comment type="caution">
    <text evidence="1">The sequence shown here is derived from an EMBL/GenBank/DDBJ whole genome shotgun (WGS) entry which is preliminary data.</text>
</comment>